<organism evidence="1 2">
    <name type="scientific">Haladaptatus pallidirubidus</name>
    <dbReference type="NCBI Taxonomy" id="1008152"/>
    <lineage>
        <taxon>Archaea</taxon>
        <taxon>Methanobacteriati</taxon>
        <taxon>Methanobacteriota</taxon>
        <taxon>Stenosarchaea group</taxon>
        <taxon>Halobacteria</taxon>
        <taxon>Halobacteriales</taxon>
        <taxon>Haladaptataceae</taxon>
        <taxon>Haladaptatus</taxon>
    </lineage>
</organism>
<evidence type="ECO:0008006" key="3">
    <source>
        <dbReference type="Google" id="ProtNLM"/>
    </source>
</evidence>
<accession>A0AAV3UBU0</accession>
<dbReference type="InterPro" id="IPR011050">
    <property type="entry name" value="Pectin_lyase_fold/virulence"/>
</dbReference>
<dbReference type="GeneID" id="68615137"/>
<proteinExistence type="predicted"/>
<dbReference type="InterPro" id="IPR006626">
    <property type="entry name" value="PbH1"/>
</dbReference>
<dbReference type="EMBL" id="BAABKX010000001">
    <property type="protein sequence ID" value="GAA5041835.1"/>
    <property type="molecule type" value="Genomic_DNA"/>
</dbReference>
<protein>
    <recommendedName>
        <fullName evidence="3">Right handed beta helix region</fullName>
    </recommendedName>
</protein>
<comment type="caution">
    <text evidence="1">The sequence shown here is derived from an EMBL/GenBank/DDBJ whole genome shotgun (WGS) entry which is preliminary data.</text>
</comment>
<dbReference type="SUPFAM" id="SSF51126">
    <property type="entry name" value="Pectin lyase-like"/>
    <property type="match status" value="1"/>
</dbReference>
<dbReference type="AlphaFoldDB" id="A0AAV3UBU0"/>
<dbReference type="RefSeq" id="WP_227775253.1">
    <property type="nucleotide sequence ID" value="NZ_BAABKX010000001.1"/>
</dbReference>
<dbReference type="Gene3D" id="2.160.20.10">
    <property type="entry name" value="Single-stranded right-handed beta-helix, Pectin lyase-like"/>
    <property type="match status" value="1"/>
</dbReference>
<dbReference type="SMART" id="SM00710">
    <property type="entry name" value="PbH1"/>
    <property type="match status" value="4"/>
</dbReference>
<dbReference type="Proteomes" id="UP001501729">
    <property type="component" value="Unassembled WGS sequence"/>
</dbReference>
<evidence type="ECO:0000313" key="1">
    <source>
        <dbReference type="EMBL" id="GAA5041835.1"/>
    </source>
</evidence>
<sequence>MPINNPNALFETDDPLNEETVGKLVKLFAKADSSGFIFEGLSTTADHANNDISVGSGRAIIVNGEQAYPVEHPGVTDASMATSSGVNVVRVVYNPSVNDDVTIDIRTKSASAPTNPALKIAEVDSLNDQPANEFNRQKDDSFGTVQILDAFIDPAGNTYTGSVPSWLNGTTISPNTVIAGQTFTDPAGNSYTGGVPSWLDGSTISPDGVNALESITTPSLNGTIKYVTAESQLQNHVGNGNTVIIPSGTTISVTDPVILGDNDHLQIEPGATIRQADGSNLSNFRTVVRTHGDNIIVDGGGTIDVNAAGQSAVGYRGVGDVQGSGPYKNIRVKDLTIYNAGERSPVEFGRSSNVWVKDCTFGGGSQFDTSAVAIEARSGDITNINVVRNTVRPLHSTLSGDTFFVDSITDSGHKVRRFSINDNTIEGPFGTRTTNESGGWQAILVEEGGQSGTISENKIRASPDDGSGAGIHVNSITGAGGTGTITITGNTVKGDPNATQPDGSSVNGILISPDVLCSVTGNICVGFSNNNIANNSNESVIVGNMVNGSIYDNNSDAVIANNR</sequence>
<name>A0AAV3UBU0_9EURY</name>
<reference evidence="1 2" key="1">
    <citation type="journal article" date="2019" name="Int. J. Syst. Evol. Microbiol.">
        <title>The Global Catalogue of Microorganisms (GCM) 10K type strain sequencing project: providing services to taxonomists for standard genome sequencing and annotation.</title>
        <authorList>
            <consortium name="The Broad Institute Genomics Platform"/>
            <consortium name="The Broad Institute Genome Sequencing Center for Infectious Disease"/>
            <person name="Wu L."/>
            <person name="Ma J."/>
        </authorList>
    </citation>
    <scope>NUCLEOTIDE SEQUENCE [LARGE SCALE GENOMIC DNA]</scope>
    <source>
        <strain evidence="1 2">JCM 17504</strain>
    </source>
</reference>
<dbReference type="InterPro" id="IPR012334">
    <property type="entry name" value="Pectin_lyas_fold"/>
</dbReference>
<evidence type="ECO:0000313" key="2">
    <source>
        <dbReference type="Proteomes" id="UP001501729"/>
    </source>
</evidence>
<gene>
    <name evidence="1" type="ORF">GCM10025751_04500</name>
</gene>
<keyword evidence="2" id="KW-1185">Reference proteome</keyword>